<proteinExistence type="predicted"/>
<dbReference type="STRING" id="1302687.SAMN05444267_101433"/>
<dbReference type="AlphaFoldDB" id="A0A1M6YW72"/>
<dbReference type="Proteomes" id="UP000184364">
    <property type="component" value="Unassembled WGS sequence"/>
</dbReference>
<evidence type="ECO:0000313" key="1">
    <source>
        <dbReference type="EMBL" id="SHL22353.1"/>
    </source>
</evidence>
<dbReference type="RefSeq" id="WP_073292852.1">
    <property type="nucleotide sequence ID" value="NZ_FRAV01000014.1"/>
</dbReference>
<protein>
    <recommendedName>
        <fullName evidence="3">GDSL-like Lipase/Acylhydrolase family protein</fullName>
    </recommendedName>
</protein>
<sequence>MESTEILQAILLNKVKNFKWNYYLFDFSDKPKIEADLKIIKENDDFVVEIMSKISKENGTYVYSGAALNPNDVFSFFVAFLDQNPNLLESVMKRIFDLNEILNNSDSDEGTLGKFNREDTERRNRMFDEKISDGFSKTKDDFIILAEGDSWFLWPKLSFLFIKKDPVKDIIDWLSENDHYAIYNLAAGGDWLSNMFYKGGYIEELPRLSPDVFLVSGGGNDLVGDGRLGNMVISPFLEKKRDLNDKYYKNITEKRKNDLNFDSEKFNLGAQFVSDEFIQFLNIAMLQYFSMFFNINKKPAYRNMLMITQGYDFAIPSKERNGAFISLQRTINSIQNTGNWLFAPLNLKGITNPEEQRAIIYFMIYEFNEMLIPLAKYFDNVFHIDCRGTADSKDDWFDELHLESHAFKKVAKKYEECIKDNARKIGSATNKIYRVADN</sequence>
<gene>
    <name evidence="1" type="ORF">SAMN05444267_101433</name>
</gene>
<dbReference type="EMBL" id="FRAV01000014">
    <property type="protein sequence ID" value="SHL22353.1"/>
    <property type="molecule type" value="Genomic_DNA"/>
</dbReference>
<evidence type="ECO:0008006" key="3">
    <source>
        <dbReference type="Google" id="ProtNLM"/>
    </source>
</evidence>
<accession>A0A1M6YW72</accession>
<organism evidence="1 2">
    <name type="scientific">Chryseobacterium polytrichastri</name>
    <dbReference type="NCBI Taxonomy" id="1302687"/>
    <lineage>
        <taxon>Bacteria</taxon>
        <taxon>Pseudomonadati</taxon>
        <taxon>Bacteroidota</taxon>
        <taxon>Flavobacteriia</taxon>
        <taxon>Flavobacteriales</taxon>
        <taxon>Weeksellaceae</taxon>
        <taxon>Chryseobacterium group</taxon>
        <taxon>Chryseobacterium</taxon>
    </lineage>
</organism>
<dbReference type="OrthoDB" id="2546654at2"/>
<evidence type="ECO:0000313" key="2">
    <source>
        <dbReference type="Proteomes" id="UP000184364"/>
    </source>
</evidence>
<name>A0A1M6YW72_9FLAO</name>
<keyword evidence="2" id="KW-1185">Reference proteome</keyword>
<reference evidence="2" key="1">
    <citation type="submission" date="2016-11" db="EMBL/GenBank/DDBJ databases">
        <authorList>
            <person name="Varghese N."/>
            <person name="Submissions S."/>
        </authorList>
    </citation>
    <scope>NUCLEOTIDE SEQUENCE [LARGE SCALE GENOMIC DNA]</scope>
    <source>
        <strain evidence="2">DSM 26899</strain>
    </source>
</reference>
<dbReference type="SUPFAM" id="SSF52266">
    <property type="entry name" value="SGNH hydrolase"/>
    <property type="match status" value="1"/>
</dbReference>